<evidence type="ECO:0000313" key="8">
    <source>
        <dbReference type="Proteomes" id="UP000326464"/>
    </source>
</evidence>
<dbReference type="Pfam" id="PF02156">
    <property type="entry name" value="Glyco_hydro_26"/>
    <property type="match status" value="1"/>
</dbReference>
<keyword evidence="5" id="KW-0732">Signal</keyword>
<evidence type="ECO:0000256" key="4">
    <source>
        <dbReference type="PROSITE-ProRule" id="PRU01100"/>
    </source>
</evidence>
<gene>
    <name evidence="7" type="ORF">FNH21_06140</name>
</gene>
<dbReference type="Pfam" id="PF01833">
    <property type="entry name" value="TIG"/>
    <property type="match status" value="1"/>
</dbReference>
<protein>
    <submittedName>
        <fullName evidence="7">Beta-mannanase</fullName>
    </submittedName>
</protein>
<evidence type="ECO:0000256" key="2">
    <source>
        <dbReference type="ARBA" id="ARBA00022801"/>
    </source>
</evidence>
<keyword evidence="2 4" id="KW-0378">Hydrolase</keyword>
<dbReference type="PANTHER" id="PTHR40079">
    <property type="entry name" value="MANNAN ENDO-1,4-BETA-MANNOSIDASE E-RELATED"/>
    <property type="match status" value="1"/>
</dbReference>
<accession>A0A7X1NP24</accession>
<dbReference type="GO" id="GO:0016985">
    <property type="term" value="F:mannan endo-1,4-beta-mannosidase activity"/>
    <property type="evidence" value="ECO:0007669"/>
    <property type="project" value="InterPro"/>
</dbReference>
<evidence type="ECO:0000313" key="7">
    <source>
        <dbReference type="EMBL" id="MPY10305.1"/>
    </source>
</evidence>
<organism evidence="7 8">
    <name type="scientific">Arthrobacter bussei</name>
    <dbReference type="NCBI Taxonomy" id="2594179"/>
    <lineage>
        <taxon>Bacteria</taxon>
        <taxon>Bacillati</taxon>
        <taxon>Actinomycetota</taxon>
        <taxon>Actinomycetes</taxon>
        <taxon>Micrococcales</taxon>
        <taxon>Micrococcaceae</taxon>
        <taxon>Arthrobacter</taxon>
    </lineage>
</organism>
<comment type="similarity">
    <text evidence="1 4">Belongs to the glycosyl hydrolase 26 family.</text>
</comment>
<feature type="signal peptide" evidence="5">
    <location>
        <begin position="1"/>
        <end position="15"/>
    </location>
</feature>
<sequence length="386" mass="39964">MAVLMVGLTPPPAGAAATITLSGSAGTAGAEVTVTGAGFPKRTKGTVVAGTSRVAVTTTSTGTLQVSIVPGGSGTVTISAAVGSTAASAGYTVLAAAPGTDSAKGIRFGVGTGGGPAAGSELDEVAALAGEAPSIVLSYKDFNQPAPIAELETVRARGAETLLTWEPWTWGGGTEQPAYSLDRIAAGDFDAYLREWGSALGQWGQPVYLRFGHEMNGDWYPWSEGVNGNGAGDYVAAYRHVHDVLRSTGAMNVSWVWNPNVPYWGSTPLDGLYPGQGYADVVALDGYNWGTSQSWSSWQDPAALFGDGLAQLRRLAPGTPIVIAETSSSELGGSKARWITDLFGYLSAQPDVVGLVWFHIAKEADWRVDSSTASVEAFATALDARR</sequence>
<feature type="active site" description="Proton donor" evidence="4">
    <location>
        <position position="214"/>
    </location>
</feature>
<proteinExistence type="inferred from homology"/>
<evidence type="ECO:0000256" key="1">
    <source>
        <dbReference type="ARBA" id="ARBA00007754"/>
    </source>
</evidence>
<dbReference type="Proteomes" id="UP000326464">
    <property type="component" value="Unassembled WGS sequence"/>
</dbReference>
<dbReference type="PANTHER" id="PTHR40079:SF4">
    <property type="entry name" value="GH26 DOMAIN-CONTAINING PROTEIN-RELATED"/>
    <property type="match status" value="1"/>
</dbReference>
<feature type="domain" description="GH26" evidence="6">
    <location>
        <begin position="85"/>
        <end position="386"/>
    </location>
</feature>
<dbReference type="InterPro" id="IPR002909">
    <property type="entry name" value="IPT_dom"/>
</dbReference>
<reference evidence="8" key="1">
    <citation type="submission" date="2019-07" db="EMBL/GenBank/DDBJ databases">
        <title>Arthrobacter KR32 sp. nov., isolated from mountain cheese made of cows milk.</title>
        <authorList>
            <person name="Flegler A."/>
        </authorList>
    </citation>
    <scope>NUCLEOTIDE SEQUENCE [LARGE SCALE GENOMIC DNA]</scope>
    <source>
        <strain evidence="8">KR32</strain>
    </source>
</reference>
<evidence type="ECO:0000256" key="5">
    <source>
        <dbReference type="SAM" id="SignalP"/>
    </source>
</evidence>
<name>A0A7X1NP24_9MICC</name>
<dbReference type="GO" id="GO:0006080">
    <property type="term" value="P:substituted mannan metabolic process"/>
    <property type="evidence" value="ECO:0007669"/>
    <property type="project" value="InterPro"/>
</dbReference>
<dbReference type="AlphaFoldDB" id="A0A7X1NP24"/>
<dbReference type="InterPro" id="IPR022790">
    <property type="entry name" value="GH26_dom"/>
</dbReference>
<dbReference type="InterPro" id="IPR017853">
    <property type="entry name" value="GH"/>
</dbReference>
<evidence type="ECO:0000259" key="6">
    <source>
        <dbReference type="PROSITE" id="PS51764"/>
    </source>
</evidence>
<dbReference type="InterPro" id="IPR000805">
    <property type="entry name" value="Glyco_hydro_26"/>
</dbReference>
<feature type="chain" id="PRO_5038928831" evidence="5">
    <location>
        <begin position="16"/>
        <end position="386"/>
    </location>
</feature>
<keyword evidence="8" id="KW-1185">Reference proteome</keyword>
<dbReference type="Gene3D" id="3.20.20.80">
    <property type="entry name" value="Glycosidases"/>
    <property type="match status" value="1"/>
</dbReference>
<keyword evidence="3 4" id="KW-0326">Glycosidase</keyword>
<dbReference type="EMBL" id="VJXX01000001">
    <property type="protein sequence ID" value="MPY10305.1"/>
    <property type="molecule type" value="Genomic_DNA"/>
</dbReference>
<comment type="caution">
    <text evidence="7">The sequence shown here is derived from an EMBL/GenBank/DDBJ whole genome shotgun (WGS) entry which is preliminary data.</text>
</comment>
<dbReference type="OrthoDB" id="9816550at2"/>
<feature type="active site" description="Nucleophile" evidence="4">
    <location>
        <position position="325"/>
    </location>
</feature>
<dbReference type="SUPFAM" id="SSF51445">
    <property type="entry name" value="(Trans)glycosidases"/>
    <property type="match status" value="1"/>
</dbReference>
<dbReference type="PROSITE" id="PS51764">
    <property type="entry name" value="GH26"/>
    <property type="match status" value="1"/>
</dbReference>
<evidence type="ECO:0000256" key="3">
    <source>
        <dbReference type="ARBA" id="ARBA00023295"/>
    </source>
</evidence>